<evidence type="ECO:0000256" key="1">
    <source>
        <dbReference type="SAM" id="MobiDB-lite"/>
    </source>
</evidence>
<name>A0A5C3PVQ3_9APHY</name>
<protein>
    <submittedName>
        <fullName evidence="2">Uncharacterized protein</fullName>
    </submittedName>
</protein>
<feature type="region of interest" description="Disordered" evidence="1">
    <location>
        <begin position="247"/>
        <end position="289"/>
    </location>
</feature>
<evidence type="ECO:0000313" key="3">
    <source>
        <dbReference type="Proteomes" id="UP000308197"/>
    </source>
</evidence>
<feature type="region of interest" description="Disordered" evidence="1">
    <location>
        <begin position="1"/>
        <end position="20"/>
    </location>
</feature>
<sequence>MARRNPASLLTAPTPDTDSVSCKIAPHEDPSPVDVASTVSDADVFHCQLQECFSLLFLPLDSSLGSSEGDDAEDECLEEPLNPIWCSAMKPKLVAQVSDGERGWEELSRSELVSQFGEGRIVEGPQRGNAVAVVEEDVPQTVLVETMDADRGFVATSEEAREAAGYETEQTDDPMAGLLRPSIDDIPPGSEGRPREERRVQAGYLSRLWAGMRRRLAVAVDRLRADVHHTLKKATYVFRCTKNAQLEDEKQGQGSTQRTKNGRSPKGGATSLAPAASSDRDNESTGLPTPRLRVLAKFRLLDSHNGITNAVPCTGPGERSIWSFGRYKWKKYANTSPRYALLLTGNTTATISRTDPHRLIPESRTHG</sequence>
<dbReference type="Proteomes" id="UP000308197">
    <property type="component" value="Unassembled WGS sequence"/>
</dbReference>
<dbReference type="AlphaFoldDB" id="A0A5C3PVQ3"/>
<proteinExistence type="predicted"/>
<accession>A0A5C3PVQ3</accession>
<reference evidence="2 3" key="1">
    <citation type="journal article" date="2019" name="Nat. Ecol. Evol.">
        <title>Megaphylogeny resolves global patterns of mushroom evolution.</title>
        <authorList>
            <person name="Varga T."/>
            <person name="Krizsan K."/>
            <person name="Foldi C."/>
            <person name="Dima B."/>
            <person name="Sanchez-Garcia M."/>
            <person name="Sanchez-Ramirez S."/>
            <person name="Szollosi G.J."/>
            <person name="Szarkandi J.G."/>
            <person name="Papp V."/>
            <person name="Albert L."/>
            <person name="Andreopoulos W."/>
            <person name="Angelini C."/>
            <person name="Antonin V."/>
            <person name="Barry K.W."/>
            <person name="Bougher N.L."/>
            <person name="Buchanan P."/>
            <person name="Buyck B."/>
            <person name="Bense V."/>
            <person name="Catcheside P."/>
            <person name="Chovatia M."/>
            <person name="Cooper J."/>
            <person name="Damon W."/>
            <person name="Desjardin D."/>
            <person name="Finy P."/>
            <person name="Geml J."/>
            <person name="Haridas S."/>
            <person name="Hughes K."/>
            <person name="Justo A."/>
            <person name="Karasinski D."/>
            <person name="Kautmanova I."/>
            <person name="Kiss B."/>
            <person name="Kocsube S."/>
            <person name="Kotiranta H."/>
            <person name="LaButti K.M."/>
            <person name="Lechner B.E."/>
            <person name="Liimatainen K."/>
            <person name="Lipzen A."/>
            <person name="Lukacs Z."/>
            <person name="Mihaltcheva S."/>
            <person name="Morgado L.N."/>
            <person name="Niskanen T."/>
            <person name="Noordeloos M.E."/>
            <person name="Ohm R.A."/>
            <person name="Ortiz-Santana B."/>
            <person name="Ovrebo C."/>
            <person name="Racz N."/>
            <person name="Riley R."/>
            <person name="Savchenko A."/>
            <person name="Shiryaev A."/>
            <person name="Soop K."/>
            <person name="Spirin V."/>
            <person name="Szebenyi C."/>
            <person name="Tomsovsky M."/>
            <person name="Tulloss R.E."/>
            <person name="Uehling J."/>
            <person name="Grigoriev I.V."/>
            <person name="Vagvolgyi C."/>
            <person name="Papp T."/>
            <person name="Martin F.M."/>
            <person name="Miettinen O."/>
            <person name="Hibbett D.S."/>
            <person name="Nagy L.G."/>
        </authorList>
    </citation>
    <scope>NUCLEOTIDE SEQUENCE [LARGE SCALE GENOMIC DNA]</scope>
    <source>
        <strain evidence="2 3">HHB13444</strain>
    </source>
</reference>
<evidence type="ECO:0000313" key="2">
    <source>
        <dbReference type="EMBL" id="TFK90183.1"/>
    </source>
</evidence>
<dbReference type="InParanoid" id="A0A5C3PVQ3"/>
<gene>
    <name evidence="2" type="ORF">K466DRAFT_563686</name>
</gene>
<organism evidence="2 3">
    <name type="scientific">Polyporus arcularius HHB13444</name>
    <dbReference type="NCBI Taxonomy" id="1314778"/>
    <lineage>
        <taxon>Eukaryota</taxon>
        <taxon>Fungi</taxon>
        <taxon>Dikarya</taxon>
        <taxon>Basidiomycota</taxon>
        <taxon>Agaricomycotina</taxon>
        <taxon>Agaricomycetes</taxon>
        <taxon>Polyporales</taxon>
        <taxon>Polyporaceae</taxon>
        <taxon>Polyporus</taxon>
    </lineage>
</organism>
<dbReference type="EMBL" id="ML211053">
    <property type="protein sequence ID" value="TFK90183.1"/>
    <property type="molecule type" value="Genomic_DNA"/>
</dbReference>
<feature type="region of interest" description="Disordered" evidence="1">
    <location>
        <begin position="158"/>
        <end position="199"/>
    </location>
</feature>
<keyword evidence="3" id="KW-1185">Reference proteome</keyword>